<dbReference type="EMBL" id="JANBVO010000001">
    <property type="protein sequence ID" value="KAJ9157286.1"/>
    <property type="molecule type" value="Genomic_DNA"/>
</dbReference>
<keyword evidence="2" id="KW-0808">Transferase</keyword>
<dbReference type="InterPro" id="IPR041698">
    <property type="entry name" value="Methyltransf_25"/>
</dbReference>
<dbReference type="GO" id="GO:0032259">
    <property type="term" value="P:methylation"/>
    <property type="evidence" value="ECO:0007669"/>
    <property type="project" value="UniProtKB-KW"/>
</dbReference>
<dbReference type="CDD" id="cd02440">
    <property type="entry name" value="AdoMet_MTases"/>
    <property type="match status" value="1"/>
</dbReference>
<dbReference type="GO" id="GO:0008168">
    <property type="term" value="F:methyltransferase activity"/>
    <property type="evidence" value="ECO:0007669"/>
    <property type="project" value="UniProtKB-KW"/>
</dbReference>
<dbReference type="InterPro" id="IPR051654">
    <property type="entry name" value="Meroterpenoid_MTases"/>
</dbReference>
<evidence type="ECO:0000256" key="1">
    <source>
        <dbReference type="ARBA" id="ARBA00005179"/>
    </source>
</evidence>
<dbReference type="AlphaFoldDB" id="A0AA38VL21"/>
<comment type="pathway">
    <text evidence="1">Secondary metabolite biosynthesis.</text>
</comment>
<comment type="caution">
    <text evidence="6">The sequence shown here is derived from an EMBL/GenBank/DDBJ whole genome shotgun (WGS) entry which is preliminary data.</text>
</comment>
<organism evidence="6 7">
    <name type="scientific">Pleurostoma richardsiae</name>
    <dbReference type="NCBI Taxonomy" id="41990"/>
    <lineage>
        <taxon>Eukaryota</taxon>
        <taxon>Fungi</taxon>
        <taxon>Dikarya</taxon>
        <taxon>Ascomycota</taxon>
        <taxon>Pezizomycotina</taxon>
        <taxon>Sordariomycetes</taxon>
        <taxon>Sordariomycetidae</taxon>
        <taxon>Calosphaeriales</taxon>
        <taxon>Pleurostomataceae</taxon>
        <taxon>Pleurostoma</taxon>
    </lineage>
</organism>
<reference evidence="6" key="1">
    <citation type="submission" date="2022-07" db="EMBL/GenBank/DDBJ databases">
        <title>Fungi with potential for degradation of polypropylene.</title>
        <authorList>
            <person name="Gostincar C."/>
        </authorList>
    </citation>
    <scope>NUCLEOTIDE SEQUENCE</scope>
    <source>
        <strain evidence="6">EXF-13308</strain>
    </source>
</reference>
<dbReference type="Gene3D" id="3.40.50.150">
    <property type="entry name" value="Vaccinia Virus protein VP39"/>
    <property type="match status" value="1"/>
</dbReference>
<keyword evidence="7" id="KW-1185">Reference proteome</keyword>
<dbReference type="Pfam" id="PF13649">
    <property type="entry name" value="Methyltransf_25"/>
    <property type="match status" value="1"/>
</dbReference>
<accession>A0AA38VL21</accession>
<keyword evidence="6" id="KW-0489">Methyltransferase</keyword>
<evidence type="ECO:0000259" key="5">
    <source>
        <dbReference type="Pfam" id="PF13649"/>
    </source>
</evidence>
<dbReference type="InterPro" id="IPR029063">
    <property type="entry name" value="SAM-dependent_MTases_sf"/>
</dbReference>
<dbReference type="Proteomes" id="UP001174694">
    <property type="component" value="Unassembled WGS sequence"/>
</dbReference>
<evidence type="ECO:0000313" key="7">
    <source>
        <dbReference type="Proteomes" id="UP001174694"/>
    </source>
</evidence>
<comment type="similarity">
    <text evidence="4">Belongs to the class I-like SAM-binding methyltransferase superfamily.</text>
</comment>
<dbReference type="PANTHER" id="PTHR35897">
    <property type="entry name" value="METHYLTRANSFERASE AUSD"/>
    <property type="match status" value="1"/>
</dbReference>
<dbReference type="SUPFAM" id="SSF53335">
    <property type="entry name" value="S-adenosyl-L-methionine-dependent methyltransferases"/>
    <property type="match status" value="1"/>
</dbReference>
<dbReference type="PANTHER" id="PTHR35897:SF1">
    <property type="entry name" value="METHYLTRANSFERASE AUSD"/>
    <property type="match status" value="1"/>
</dbReference>
<evidence type="ECO:0000313" key="6">
    <source>
        <dbReference type="EMBL" id="KAJ9157286.1"/>
    </source>
</evidence>
<evidence type="ECO:0000256" key="2">
    <source>
        <dbReference type="ARBA" id="ARBA00022679"/>
    </source>
</evidence>
<sequence>MASVEDPKATWRYAKELPADKTNLAKAWKLLETYSGIPSSEIETHVSTIRDKAFAVFHYPCIGRWRFLDLYITSTPEYPAVISRLQAGETLLDVGCCFGQILRQLAVDGAPQENLTGTDLRPEFIELGYELFRDKDRFGGQFVAGNILDDATDGSLRSLDGKFNIIHTASFFHLFGWDDQVKVGERIVRFLKPDAQNALVLGRQVGSFEPLSLEEYREKGERRYHHNVETLQKLWNVIGDRTGTQWKVSGELFESGYDDAKRVIIRFSVHKVV</sequence>
<protein>
    <submittedName>
        <fullName evidence="6">S-adenosyl-L-methionine-dependent methyltransferase</fullName>
    </submittedName>
</protein>
<proteinExistence type="inferred from homology"/>
<name>A0AA38VL21_9PEZI</name>
<evidence type="ECO:0000256" key="3">
    <source>
        <dbReference type="ARBA" id="ARBA00022691"/>
    </source>
</evidence>
<keyword evidence="3" id="KW-0949">S-adenosyl-L-methionine</keyword>
<gene>
    <name evidence="6" type="ORF">NKR23_g406</name>
</gene>
<evidence type="ECO:0000256" key="4">
    <source>
        <dbReference type="ARBA" id="ARBA00038314"/>
    </source>
</evidence>
<feature type="domain" description="Methyltransferase" evidence="5">
    <location>
        <begin position="92"/>
        <end position="194"/>
    </location>
</feature>